<accession>A0AAD7E4E0</accession>
<name>A0AAD7E4E0_9AGAR</name>
<feature type="region of interest" description="Disordered" evidence="1">
    <location>
        <begin position="20"/>
        <end position="41"/>
    </location>
</feature>
<evidence type="ECO:0000256" key="1">
    <source>
        <dbReference type="SAM" id="MobiDB-lite"/>
    </source>
</evidence>
<sequence length="183" mass="20249">MDVTLPRVLHFVPYTSPVSPLGRKRQRLDPVAPGTPQSWSTTRAMPALPHSPYRFNSDGVVVDAEPAIDKLGVVPDSKLSLDTTAAMLALDADAHRITKVIREKEQDDKQTKGSYSRHIKHYQTHWATIVYAAGDPATGRTPLPAMPITVGKAIIFLQYESTRPQKKRKHKASDDADDEPETS</sequence>
<dbReference type="AlphaFoldDB" id="A0AAD7E4E0"/>
<feature type="region of interest" description="Disordered" evidence="1">
    <location>
        <begin position="161"/>
        <end position="183"/>
    </location>
</feature>
<evidence type="ECO:0000313" key="2">
    <source>
        <dbReference type="EMBL" id="KAJ7228269.1"/>
    </source>
</evidence>
<protein>
    <submittedName>
        <fullName evidence="2">Uncharacterized protein</fullName>
    </submittedName>
</protein>
<reference evidence="2" key="1">
    <citation type="submission" date="2023-03" db="EMBL/GenBank/DDBJ databases">
        <title>Massive genome expansion in bonnet fungi (Mycena s.s.) driven by repeated elements and novel gene families across ecological guilds.</title>
        <authorList>
            <consortium name="Lawrence Berkeley National Laboratory"/>
            <person name="Harder C.B."/>
            <person name="Miyauchi S."/>
            <person name="Viragh M."/>
            <person name="Kuo A."/>
            <person name="Thoen E."/>
            <person name="Andreopoulos B."/>
            <person name="Lu D."/>
            <person name="Skrede I."/>
            <person name="Drula E."/>
            <person name="Henrissat B."/>
            <person name="Morin E."/>
            <person name="Kohler A."/>
            <person name="Barry K."/>
            <person name="LaButti K."/>
            <person name="Morin E."/>
            <person name="Salamov A."/>
            <person name="Lipzen A."/>
            <person name="Mereny Z."/>
            <person name="Hegedus B."/>
            <person name="Baldrian P."/>
            <person name="Stursova M."/>
            <person name="Weitz H."/>
            <person name="Taylor A."/>
            <person name="Grigoriev I.V."/>
            <person name="Nagy L.G."/>
            <person name="Martin F."/>
            <person name="Kauserud H."/>
        </authorList>
    </citation>
    <scope>NUCLEOTIDE SEQUENCE</scope>
    <source>
        <strain evidence="2">9144</strain>
    </source>
</reference>
<proteinExistence type="predicted"/>
<gene>
    <name evidence="2" type="ORF">GGX14DRAFT_554371</name>
</gene>
<keyword evidence="3" id="KW-1185">Reference proteome</keyword>
<organism evidence="2 3">
    <name type="scientific">Mycena pura</name>
    <dbReference type="NCBI Taxonomy" id="153505"/>
    <lineage>
        <taxon>Eukaryota</taxon>
        <taxon>Fungi</taxon>
        <taxon>Dikarya</taxon>
        <taxon>Basidiomycota</taxon>
        <taxon>Agaricomycotina</taxon>
        <taxon>Agaricomycetes</taxon>
        <taxon>Agaricomycetidae</taxon>
        <taxon>Agaricales</taxon>
        <taxon>Marasmiineae</taxon>
        <taxon>Mycenaceae</taxon>
        <taxon>Mycena</taxon>
    </lineage>
</organism>
<evidence type="ECO:0000313" key="3">
    <source>
        <dbReference type="Proteomes" id="UP001219525"/>
    </source>
</evidence>
<comment type="caution">
    <text evidence="2">The sequence shown here is derived from an EMBL/GenBank/DDBJ whole genome shotgun (WGS) entry which is preliminary data.</text>
</comment>
<dbReference type="EMBL" id="JARJCW010000002">
    <property type="protein sequence ID" value="KAJ7228269.1"/>
    <property type="molecule type" value="Genomic_DNA"/>
</dbReference>
<dbReference type="Proteomes" id="UP001219525">
    <property type="component" value="Unassembled WGS sequence"/>
</dbReference>